<keyword evidence="2" id="KW-0812">Transmembrane</keyword>
<evidence type="ECO:0000256" key="2">
    <source>
        <dbReference type="SAM" id="Phobius"/>
    </source>
</evidence>
<dbReference type="PANTHER" id="PTHR40135">
    <property type="entry name" value="MITOCHONDRIAL PHOSPHATE CARRIER PROTEIN"/>
    <property type="match status" value="1"/>
</dbReference>
<dbReference type="EMBL" id="JAWDJX010000106">
    <property type="protein sequence ID" value="KAK3046213.1"/>
    <property type="molecule type" value="Genomic_DNA"/>
</dbReference>
<comment type="caution">
    <text evidence="3">The sequence shown here is derived from an EMBL/GenBank/DDBJ whole genome shotgun (WGS) entry which is preliminary data.</text>
</comment>
<evidence type="ECO:0000313" key="4">
    <source>
        <dbReference type="Proteomes" id="UP001271007"/>
    </source>
</evidence>
<proteinExistence type="predicted"/>
<keyword evidence="4" id="KW-1185">Reference proteome</keyword>
<dbReference type="Proteomes" id="UP001271007">
    <property type="component" value="Unassembled WGS sequence"/>
</dbReference>
<reference evidence="3" key="1">
    <citation type="submission" date="2023-04" db="EMBL/GenBank/DDBJ databases">
        <title>Black Yeasts Isolated from many extreme environments.</title>
        <authorList>
            <person name="Coleine C."/>
            <person name="Stajich J.E."/>
            <person name="Selbmann L."/>
        </authorList>
    </citation>
    <scope>NUCLEOTIDE SEQUENCE</scope>
    <source>
        <strain evidence="3">CCFEE 5312</strain>
    </source>
</reference>
<feature type="transmembrane region" description="Helical" evidence="2">
    <location>
        <begin position="163"/>
        <end position="189"/>
    </location>
</feature>
<feature type="compositionally biased region" description="Polar residues" evidence="1">
    <location>
        <begin position="241"/>
        <end position="252"/>
    </location>
</feature>
<evidence type="ECO:0000256" key="1">
    <source>
        <dbReference type="SAM" id="MobiDB-lite"/>
    </source>
</evidence>
<feature type="region of interest" description="Disordered" evidence="1">
    <location>
        <begin position="219"/>
        <end position="252"/>
    </location>
</feature>
<dbReference type="AlphaFoldDB" id="A0AAJ0DAB1"/>
<keyword evidence="2" id="KW-1133">Transmembrane helix</keyword>
<sequence length="252" mass="28092">MPMVTRTFSLTNFLIATSALSFQVFVLYPWHKELKEGFHELRQEHLRTLHDEQKQRTIELKGIRQEIEALRAKTIPVLSRSNVSMSRAATALPHVASNSADEHAVEQQGSSALKAARRNLAYLYDPKNSPNHPTRFRTRALLRSLRYITIFVFWRLVRWAKYVAIGSLVAVVSATALGGAVTGVGWLAAPPTIGASILSAVVWQTGKWGAKKLNKRWEKQGGDIGEEARERADAEDPSRSAGVNTDPQALPW</sequence>
<feature type="compositionally biased region" description="Basic and acidic residues" evidence="1">
    <location>
        <begin position="219"/>
        <end position="238"/>
    </location>
</feature>
<evidence type="ECO:0000313" key="3">
    <source>
        <dbReference type="EMBL" id="KAK3046213.1"/>
    </source>
</evidence>
<organism evidence="3 4">
    <name type="scientific">Extremus antarcticus</name>
    <dbReference type="NCBI Taxonomy" id="702011"/>
    <lineage>
        <taxon>Eukaryota</taxon>
        <taxon>Fungi</taxon>
        <taxon>Dikarya</taxon>
        <taxon>Ascomycota</taxon>
        <taxon>Pezizomycotina</taxon>
        <taxon>Dothideomycetes</taxon>
        <taxon>Dothideomycetidae</taxon>
        <taxon>Mycosphaerellales</taxon>
        <taxon>Extremaceae</taxon>
        <taxon>Extremus</taxon>
    </lineage>
</organism>
<accession>A0AAJ0DAB1</accession>
<keyword evidence="2" id="KW-0472">Membrane</keyword>
<name>A0AAJ0DAB1_9PEZI</name>
<dbReference type="PANTHER" id="PTHR40135:SF1">
    <property type="entry name" value="MITOCHONDRIAL PHOSPHATE CARRIER PROTEIN"/>
    <property type="match status" value="1"/>
</dbReference>
<protein>
    <submittedName>
        <fullName evidence="3">Uncharacterized protein</fullName>
    </submittedName>
</protein>
<gene>
    <name evidence="3" type="ORF">LTR09_012278</name>
</gene>